<dbReference type="OMA" id="MICKENE"/>
<reference evidence="1" key="2">
    <citation type="submission" date="2025-09" db="UniProtKB">
        <authorList>
            <consortium name="Ensembl"/>
        </authorList>
    </citation>
    <scope>IDENTIFICATION</scope>
</reference>
<proteinExistence type="predicted"/>
<evidence type="ECO:0000313" key="2">
    <source>
        <dbReference type="Proteomes" id="UP000694388"/>
    </source>
</evidence>
<name>A0A8C4N8A0_EPTBU</name>
<dbReference type="GO" id="GO:0003697">
    <property type="term" value="F:single-stranded DNA binding"/>
    <property type="evidence" value="ECO:0007669"/>
    <property type="project" value="InterPro"/>
</dbReference>
<dbReference type="AlphaFoldDB" id="A0A8C4N8A0"/>
<dbReference type="PANTHER" id="PTHR14944">
    <property type="entry name" value="RPA-RELATED PROTEIN RADX"/>
    <property type="match status" value="1"/>
</dbReference>
<dbReference type="Pfam" id="PF17659">
    <property type="entry name" value="RADX"/>
    <property type="match status" value="2"/>
</dbReference>
<evidence type="ECO:0000313" key="1">
    <source>
        <dbReference type="Ensembl" id="ENSEBUP00000002807.1"/>
    </source>
</evidence>
<keyword evidence="2" id="KW-1185">Reference proteome</keyword>
<dbReference type="GeneTree" id="ENSGT00390000005094"/>
<dbReference type="PANTHER" id="PTHR14944:SF2">
    <property type="entry name" value="RPA-RELATED PROTEIN RADX"/>
    <property type="match status" value="1"/>
</dbReference>
<protein>
    <submittedName>
        <fullName evidence="1">RPA1 related single stranded DNA binding protein</fullName>
    </submittedName>
</protein>
<dbReference type="Proteomes" id="UP000694388">
    <property type="component" value="Unplaced"/>
</dbReference>
<dbReference type="Ensembl" id="ENSEBUT00000003169.1">
    <property type="protein sequence ID" value="ENSEBUP00000002807.1"/>
    <property type="gene ID" value="ENSEBUG00000002073.1"/>
</dbReference>
<reference evidence="1" key="1">
    <citation type="submission" date="2025-08" db="UniProtKB">
        <authorList>
            <consortium name="Ensembl"/>
        </authorList>
    </citation>
    <scope>IDENTIFICATION</scope>
</reference>
<sequence length="609" mass="68216">MNEVLCSCPLLGGPQHPQLLKMAGTEGSDGIDDDTCTDRHSSDVSPLVVATDTLWRQPARLSDMAPVKAVLLLIERYLSDSDLDSDVPHDGLAARNAAYVYDVTLWDGCAAAKCFLSVSLNSLVHKNVLRAGSRVLVRRFVLGSNDKRIEVGRFLVIRDVSVMDDEYPRLPATCRGRFPWAGGTEPTSEPLSSHRQCYLSLWCAEDHYGDRWQDVASPESEPHTSYFSFAPAVPRRILLAQLEVQYHGLARNFPPLVVRVINRSRLRHYGRPEKRNGWPFQVYLEVADSSARASVVLWNSLCAEWFRSFEPGCTLLLSEYTVKPSYLCRTRPAPYALRALPLCIGIGELTGWFTVHLFFFFRASLTALQVDYTCDVAGLVTFVGRPERIRKKDDPEEFWVCRWVWAKDGSSNEPFILQIFSTSQPDVHACLRPMTILVCTQMRIARSHHGGSCIAPYLTTSNESQVFVSGMSFQTGFTSLLFPKEIITECRVGGYYSYPPLPPTLSEFEIVHPAGLVLTSTKVLRDILASLQYREQRRLVVQATIAAVLYRSNLEEHQVWPFVSQQNSSVCPVLSRVSIEYVDLCVCGCSMPPSATIWELAKTGIAQSA</sequence>
<dbReference type="InterPro" id="IPR040893">
    <property type="entry name" value="RADX"/>
</dbReference>
<organism evidence="1 2">
    <name type="scientific">Eptatretus burgeri</name>
    <name type="common">Inshore hagfish</name>
    <dbReference type="NCBI Taxonomy" id="7764"/>
    <lineage>
        <taxon>Eukaryota</taxon>
        <taxon>Metazoa</taxon>
        <taxon>Chordata</taxon>
        <taxon>Craniata</taxon>
        <taxon>Vertebrata</taxon>
        <taxon>Cyclostomata</taxon>
        <taxon>Myxini</taxon>
        <taxon>Myxiniformes</taxon>
        <taxon>Myxinidae</taxon>
        <taxon>Eptatretinae</taxon>
        <taxon>Eptatretus</taxon>
    </lineage>
</organism>
<accession>A0A8C4N8A0</accession>